<organism evidence="7 8">
    <name type="scientific">Paraburkholderia dioscoreae</name>
    <dbReference type="NCBI Taxonomy" id="2604047"/>
    <lineage>
        <taxon>Bacteria</taxon>
        <taxon>Pseudomonadati</taxon>
        <taxon>Pseudomonadota</taxon>
        <taxon>Betaproteobacteria</taxon>
        <taxon>Burkholderiales</taxon>
        <taxon>Burkholderiaceae</taxon>
        <taxon>Paraburkholderia</taxon>
    </lineage>
</organism>
<feature type="domain" description="Haemolysin activator HlyB C-terminal" evidence="4">
    <location>
        <begin position="251"/>
        <end position="560"/>
    </location>
</feature>
<gene>
    <name evidence="7" type="ORF">PDMSB3_2599</name>
</gene>
<dbReference type="PIRSF" id="PIRSF029745">
    <property type="entry name" value="FhaC"/>
    <property type="match status" value="1"/>
</dbReference>
<dbReference type="GO" id="GO:0046819">
    <property type="term" value="P:protein secretion by the type V secretion system"/>
    <property type="evidence" value="ECO:0007669"/>
    <property type="project" value="TreeGrafter"/>
</dbReference>
<dbReference type="GO" id="GO:0098046">
    <property type="term" value="C:type V protein secretion system complex"/>
    <property type="evidence" value="ECO:0007669"/>
    <property type="project" value="TreeGrafter"/>
</dbReference>
<evidence type="ECO:0000256" key="2">
    <source>
        <dbReference type="ARBA" id="ARBA00022692"/>
    </source>
</evidence>
<keyword evidence="8" id="KW-1185">Reference proteome</keyword>
<dbReference type="PANTHER" id="PTHR34597:SF3">
    <property type="entry name" value="OUTER MEMBRANE TRANSPORTER CDIB"/>
    <property type="match status" value="1"/>
</dbReference>
<dbReference type="InterPro" id="IPR013686">
    <property type="entry name" value="Polypept-transport_assoc_ShlB"/>
</dbReference>
<feature type="domain" description="Polypeptide-transport-associated ShlB-type" evidence="5">
    <location>
        <begin position="117"/>
        <end position="190"/>
    </location>
</feature>
<dbReference type="AlphaFoldDB" id="A0A5Q4Z713"/>
<protein>
    <submittedName>
        <fullName evidence="7">Hemolysin activation/secretion protein</fullName>
    </submittedName>
</protein>
<keyword evidence="1" id="KW-0472">Membrane</keyword>
<keyword evidence="1" id="KW-1134">Transmembrane beta strand</keyword>
<dbReference type="EMBL" id="LR699553">
    <property type="protein sequence ID" value="VVD29055.1"/>
    <property type="molecule type" value="Genomic_DNA"/>
</dbReference>
<dbReference type="InterPro" id="IPR027282">
    <property type="entry name" value="TPS"/>
</dbReference>
<sequence>MQVALRYPAFIRSIVHIDRASQPSLARTGRVRKNLPAVASLTSVGTLLTVAAAPVWAIELNTPVDRALQDQQQQRLLDQAREQRENLSAHDSPPITPPRATVAQGPIAPDGQACIYVDGVEFRGAMLVPDSIRQQVAREVTGQCLDNAALAHLLDEVNDWYVENGYITSHAWLPQQQGAGGPLVIASVEGKLGKVSFKDGTTRSDRAARMAFPVSPGEPLNLRDVEQGVDQLDRVTPDGVKVALRAAPEEGYSDVLVSGRTAPSIGVNLNVDNMGDSNTGADEFDGAVTLNNPLGFGEQLGMSANSTTALHGDRYRRSFGASASVPLGYWTFSYAGAAGNFAVPIDFYGNLRYHGSNVQNLISVSRTVSRDSMRKIDIFGSISTYNGKTYLEDLQLDSGTERVSAARIGINFASRVGSRSYFTFSPVLTGGLPFASRDKSQAGGPSASFRKLSASASLYTLISPSVALLSSAYAQASAKPLYSTERVSVGGDTSVRGFKDRYLYGNTGGYLRNEADWTLSAPVFGSRVTLMAAIDAGRVVPVAGEPNSGGNVVGAAVGASAAIKHVSASLSIGAPLFAPRQLNADPVVVNLRLSMAF</sequence>
<proteinExistence type="predicted"/>
<keyword evidence="3" id="KW-0998">Cell outer membrane</keyword>
<evidence type="ECO:0000259" key="6">
    <source>
        <dbReference type="Pfam" id="PF17287"/>
    </source>
</evidence>
<evidence type="ECO:0000313" key="7">
    <source>
        <dbReference type="EMBL" id="VVD29055.1"/>
    </source>
</evidence>
<keyword evidence="2" id="KW-0812">Transmembrane</keyword>
<evidence type="ECO:0000313" key="8">
    <source>
        <dbReference type="Proteomes" id="UP000325811"/>
    </source>
</evidence>
<evidence type="ECO:0000259" key="5">
    <source>
        <dbReference type="Pfam" id="PF08479"/>
    </source>
</evidence>
<evidence type="ECO:0000256" key="3">
    <source>
        <dbReference type="ARBA" id="ARBA00023237"/>
    </source>
</evidence>
<dbReference type="InterPro" id="IPR005565">
    <property type="entry name" value="Hemolysn_activator_HlyB_C"/>
</dbReference>
<reference evidence="7 8" key="1">
    <citation type="submission" date="2019-08" db="EMBL/GenBank/DDBJ databases">
        <authorList>
            <person name="Herpell B J."/>
        </authorList>
    </citation>
    <scope>NUCLEOTIDE SEQUENCE [LARGE SCALE GENOMIC DNA]</scope>
    <source>
        <strain evidence="8">Msb3</strain>
    </source>
</reference>
<evidence type="ECO:0000256" key="1">
    <source>
        <dbReference type="ARBA" id="ARBA00022452"/>
    </source>
</evidence>
<dbReference type="Gene3D" id="3.10.20.310">
    <property type="entry name" value="membrane protein fhac"/>
    <property type="match status" value="1"/>
</dbReference>
<dbReference type="Pfam" id="PF03865">
    <property type="entry name" value="ShlB"/>
    <property type="match status" value="1"/>
</dbReference>
<dbReference type="PANTHER" id="PTHR34597">
    <property type="entry name" value="SLR1661 PROTEIN"/>
    <property type="match status" value="1"/>
</dbReference>
<dbReference type="InterPro" id="IPR035251">
    <property type="entry name" value="ShlB_POTRA"/>
</dbReference>
<dbReference type="InterPro" id="IPR051544">
    <property type="entry name" value="TPS_OM_transporter"/>
</dbReference>
<feature type="domain" description="ShlB POTRA" evidence="6">
    <location>
        <begin position="191"/>
        <end position="244"/>
    </location>
</feature>
<dbReference type="Pfam" id="PF17287">
    <property type="entry name" value="POTRA_3"/>
    <property type="match status" value="1"/>
</dbReference>
<dbReference type="GO" id="GO:0008320">
    <property type="term" value="F:protein transmembrane transporter activity"/>
    <property type="evidence" value="ECO:0007669"/>
    <property type="project" value="TreeGrafter"/>
</dbReference>
<dbReference type="Pfam" id="PF08479">
    <property type="entry name" value="POTRA_2"/>
    <property type="match status" value="1"/>
</dbReference>
<dbReference type="Gene3D" id="2.40.160.50">
    <property type="entry name" value="membrane protein fhac: a member of the omp85/tpsb transporter family"/>
    <property type="match status" value="1"/>
</dbReference>
<accession>A0A5Q4Z713</accession>
<dbReference type="KEGG" id="pdio:PDMSB3_2599"/>
<name>A0A5Q4Z713_9BURK</name>
<evidence type="ECO:0000259" key="4">
    <source>
        <dbReference type="Pfam" id="PF03865"/>
    </source>
</evidence>
<dbReference type="Proteomes" id="UP000325811">
    <property type="component" value="Chromosome I"/>
</dbReference>